<dbReference type="PANTHER" id="PTHR40066:SF1">
    <property type="entry name" value="UPF0473 PROTEIN CBO2561_CLC_2432"/>
    <property type="match status" value="1"/>
</dbReference>
<dbReference type="HAMAP" id="MF_01448">
    <property type="entry name" value="UPF0473"/>
    <property type="match status" value="1"/>
</dbReference>
<name>A0AAU9DBC0_9LACO</name>
<dbReference type="Pfam" id="PF06949">
    <property type="entry name" value="DUF1292"/>
    <property type="match status" value="1"/>
</dbReference>
<reference evidence="3 4" key="1">
    <citation type="journal article" date="2023" name="Microbiol. Spectr.">
        <title>Symbiosis of Carpenter Bees with Uncharacterized Lactic Acid Bacteria Showing NAD Auxotrophy.</title>
        <authorList>
            <person name="Kawasaki S."/>
            <person name="Ozawa K."/>
            <person name="Mori T."/>
            <person name="Yamamoto A."/>
            <person name="Ito M."/>
            <person name="Ohkuma M."/>
            <person name="Sakamoto M."/>
            <person name="Matsutani M."/>
        </authorList>
    </citation>
    <scope>NUCLEOTIDE SEQUENCE [LARGE SCALE GENOMIC DNA]</scope>
    <source>
        <strain evidence="3 4">XA3</strain>
    </source>
</reference>
<comment type="similarity">
    <text evidence="1 2">Belongs to the UPF0473 family.</text>
</comment>
<organism evidence="3 4">
    <name type="scientific">Xylocopilactobacillus apicola</name>
    <dbReference type="NCBI Taxonomy" id="2932184"/>
    <lineage>
        <taxon>Bacteria</taxon>
        <taxon>Bacillati</taxon>
        <taxon>Bacillota</taxon>
        <taxon>Bacilli</taxon>
        <taxon>Lactobacillales</taxon>
        <taxon>Lactobacillaceae</taxon>
        <taxon>Xylocopilactobacillus</taxon>
    </lineage>
</organism>
<evidence type="ECO:0000256" key="1">
    <source>
        <dbReference type="ARBA" id="ARBA00008439"/>
    </source>
</evidence>
<dbReference type="EMBL" id="AP026802">
    <property type="protein sequence ID" value="BDR58810.1"/>
    <property type="molecule type" value="Genomic_DNA"/>
</dbReference>
<evidence type="ECO:0000313" key="3">
    <source>
        <dbReference type="EMBL" id="BDR58810.1"/>
    </source>
</evidence>
<dbReference type="Proteomes" id="UP001321861">
    <property type="component" value="Chromosome"/>
</dbReference>
<protein>
    <recommendedName>
        <fullName evidence="2">UPF0473 protein XA3_12510</fullName>
    </recommendedName>
</protein>
<dbReference type="KEGG" id="xap:XA3_12510"/>
<evidence type="ECO:0000256" key="2">
    <source>
        <dbReference type="HAMAP-Rule" id="MF_01448"/>
    </source>
</evidence>
<keyword evidence="4" id="KW-1185">Reference proteome</keyword>
<dbReference type="PANTHER" id="PTHR40066">
    <property type="entry name" value="UPF0473 PROTEIN CBO2561/CLC_2432"/>
    <property type="match status" value="1"/>
</dbReference>
<sequence>MTDDKNFQDLGANLPENDEDFRKIVLVDDKGNTYDYTVLFTFDSEDYDKSYVIIYPTSEDESEILNLEAYSYTLDPNGSGTFGDLKAVEDEKELDMVEEVLNTFWDENGNDEGDS</sequence>
<accession>A0AAU9DBC0</accession>
<dbReference type="InterPro" id="IPR009711">
    <property type="entry name" value="UPF0473"/>
</dbReference>
<evidence type="ECO:0000313" key="4">
    <source>
        <dbReference type="Proteomes" id="UP001321861"/>
    </source>
</evidence>
<dbReference type="NCBIfam" id="NF010217">
    <property type="entry name" value="PRK13678.1-4"/>
    <property type="match status" value="1"/>
</dbReference>
<gene>
    <name evidence="3" type="ORF">XA3_12510</name>
</gene>
<dbReference type="RefSeq" id="WP_317634640.1">
    <property type="nucleotide sequence ID" value="NZ_AP026802.1"/>
</dbReference>
<proteinExistence type="inferred from homology"/>
<dbReference type="AlphaFoldDB" id="A0AAU9DBC0"/>